<reference evidence="2" key="1">
    <citation type="submission" date="2007-01" db="EMBL/GenBank/DDBJ databases">
        <title>A two-dimensional proteome reference map of Herbaspirillum seropedicae proteins.</title>
        <authorList>
            <person name="Chaves D.F.S."/>
            <person name="Ferrer P.P."/>
            <person name="Monteiro R.A."/>
            <person name="Souza E.M."/>
            <person name="Cruz L.M."/>
            <person name="Pedrosa F.O."/>
        </authorList>
    </citation>
    <scope>NUCLEOTIDE SEQUENCE</scope>
</reference>
<evidence type="ECO:0000256" key="1">
    <source>
        <dbReference type="SAM" id="MobiDB-lite"/>
    </source>
</evidence>
<feature type="compositionally biased region" description="Basic and acidic residues" evidence="1">
    <location>
        <begin position="93"/>
        <end position="112"/>
    </location>
</feature>
<sequence length="133" mass="15232">MPSPRLYFKEREDRAESFLFCIGGFDVRIGPIFLRLLIIPFVLMETSHRLLALWTCRDPIWPDAVAKLSAIETDDPFDQPSGRTPAGWAETTHAIDRNEYPNGDKREMKNWHGKKDPAANALLWAQDTPPLLK</sequence>
<proteinExistence type="predicted"/>
<organism evidence="2">
    <name type="scientific">Herbaspirillum seropedicae</name>
    <dbReference type="NCBI Taxonomy" id="964"/>
    <lineage>
        <taxon>Bacteria</taxon>
        <taxon>Pseudomonadati</taxon>
        <taxon>Pseudomonadota</taxon>
        <taxon>Betaproteobacteria</taxon>
        <taxon>Burkholderiales</taxon>
        <taxon>Oxalobacteraceae</taxon>
        <taxon>Herbaspirillum</taxon>
    </lineage>
</organism>
<accession>A2RPZ8</accession>
<dbReference type="AlphaFoldDB" id="A2RPZ8"/>
<protein>
    <submittedName>
        <fullName evidence="2">Uncharacterized protein</fullName>
    </submittedName>
</protein>
<evidence type="ECO:0000313" key="2">
    <source>
        <dbReference type="EMBL" id="CAM32655.1"/>
    </source>
</evidence>
<gene>
    <name evidence="2" type="primary">HS274.0631</name>
</gene>
<reference evidence="2" key="2">
    <citation type="submission" date="2007-02" db="EMBL/GenBank/DDBJ databases">
        <title>Genome sequence of the nitrogen fixing bacterium Herbaspirillum seropedicae.</title>
        <authorList>
            <person name="Pedrosa F.O."/>
        </authorList>
    </citation>
    <scope>NUCLEOTIDE SEQUENCE</scope>
</reference>
<feature type="region of interest" description="Disordered" evidence="1">
    <location>
        <begin position="73"/>
        <end position="112"/>
    </location>
</feature>
<dbReference type="EMBL" id="AM490560">
    <property type="protein sequence ID" value="CAM32655.1"/>
    <property type="molecule type" value="Genomic_DNA"/>
</dbReference>
<name>A2RPZ8_HERSE</name>